<gene>
    <name evidence="1" type="ORF">GWC95_06255</name>
</gene>
<dbReference type="RefSeq" id="WP_161817832.1">
    <property type="nucleotide sequence ID" value="NZ_JAACJS010000011.1"/>
</dbReference>
<dbReference type="Proteomes" id="UP000753802">
    <property type="component" value="Unassembled WGS sequence"/>
</dbReference>
<evidence type="ECO:0000313" key="1">
    <source>
        <dbReference type="EMBL" id="NCI49517.1"/>
    </source>
</evidence>
<evidence type="ECO:0000313" key="2">
    <source>
        <dbReference type="Proteomes" id="UP000753802"/>
    </source>
</evidence>
<sequence length="72" mass="8570">MHAIDRTEHQMLLEELDALDHETIEVEGRRMKPSQCYHVSVDPVHVLFNENCPESLKEKVNTILKRYRYFSV</sequence>
<protein>
    <submittedName>
        <fullName evidence="1">Uncharacterized protein</fullName>
    </submittedName>
</protein>
<organism evidence="1 2">
    <name type="scientific">Sediminibacterium roseum</name>
    <dbReference type="NCBI Taxonomy" id="1978412"/>
    <lineage>
        <taxon>Bacteria</taxon>
        <taxon>Pseudomonadati</taxon>
        <taxon>Bacteroidota</taxon>
        <taxon>Chitinophagia</taxon>
        <taxon>Chitinophagales</taxon>
        <taxon>Chitinophagaceae</taxon>
        <taxon>Sediminibacterium</taxon>
    </lineage>
</organism>
<proteinExistence type="predicted"/>
<reference evidence="1 2" key="1">
    <citation type="submission" date="2020-01" db="EMBL/GenBank/DDBJ databases">
        <title>Genome analysis.</title>
        <authorList>
            <person name="Wu S."/>
            <person name="Wang G."/>
        </authorList>
    </citation>
    <scope>NUCLEOTIDE SEQUENCE [LARGE SCALE GENOMIC DNA]</scope>
    <source>
        <strain evidence="1 2">SYL130</strain>
    </source>
</reference>
<comment type="caution">
    <text evidence="1">The sequence shown here is derived from an EMBL/GenBank/DDBJ whole genome shotgun (WGS) entry which is preliminary data.</text>
</comment>
<name>A0ABW9ZQY7_9BACT</name>
<accession>A0ABW9ZQY7</accession>
<dbReference type="EMBL" id="JAACJS010000011">
    <property type="protein sequence ID" value="NCI49517.1"/>
    <property type="molecule type" value="Genomic_DNA"/>
</dbReference>
<keyword evidence="2" id="KW-1185">Reference proteome</keyword>